<dbReference type="Pfam" id="PF23197">
    <property type="entry name" value="IG_AIR9"/>
    <property type="match status" value="1"/>
</dbReference>
<gene>
    <name evidence="2" type="ORF">RIF29_00481</name>
</gene>
<name>A0AAN9IWP2_CROPI</name>
<organism evidence="2 3">
    <name type="scientific">Crotalaria pallida</name>
    <name type="common">Smooth rattlebox</name>
    <name type="synonym">Crotalaria striata</name>
    <dbReference type="NCBI Taxonomy" id="3830"/>
    <lineage>
        <taxon>Eukaryota</taxon>
        <taxon>Viridiplantae</taxon>
        <taxon>Streptophyta</taxon>
        <taxon>Embryophyta</taxon>
        <taxon>Tracheophyta</taxon>
        <taxon>Spermatophyta</taxon>
        <taxon>Magnoliopsida</taxon>
        <taxon>eudicotyledons</taxon>
        <taxon>Gunneridae</taxon>
        <taxon>Pentapetalae</taxon>
        <taxon>rosids</taxon>
        <taxon>fabids</taxon>
        <taxon>Fabales</taxon>
        <taxon>Fabaceae</taxon>
        <taxon>Papilionoideae</taxon>
        <taxon>50 kb inversion clade</taxon>
        <taxon>genistoids sensu lato</taxon>
        <taxon>core genistoids</taxon>
        <taxon>Crotalarieae</taxon>
        <taxon>Crotalaria</taxon>
    </lineage>
</organism>
<sequence length="450" mass="50966">MRGGATLKVLNSMSSVKNSAHGLKNDGSQRKGSEILNRHNFETQLAQRNFKSNDALNHVQGLDAVELYSQARVQEEEILSLREQIAVACMKELQLLNDKCKLERQFSELRMAVDDKQNEAITSASNELARRKGDLEENLKLAHELKAVEDERYIFMSSMVGLLAEYGLWPRVMNASAISNSVKHLHDQLQWRIRSSHDRIGELTSVLENHANNGNHVVESQGSGNLIQHNFSQKNLFWNEQNPPPISKMPEYMHPVLNDDVNWAFNRADYQEISKTDREVSFPYVSGVHDRTSERKFVDSKLLYPQPDTNETGSSASEDGPGIEGFQIIGDAIPGERLLGCGYPVRGTSLCMFQWVRHLQDGTWQYIEGATNPEYIVTADDVDKLIAVECIPMDDKGRQGELVRLFANDQNKITCDNEMQLEIDTNLSKGQATFSVLLLVMYTNHKEKFH</sequence>
<evidence type="ECO:0000259" key="1">
    <source>
        <dbReference type="Pfam" id="PF23197"/>
    </source>
</evidence>
<dbReference type="PANTHER" id="PTHR31149">
    <property type="entry name" value="EXPRESSED PROTEIN"/>
    <property type="match status" value="1"/>
</dbReference>
<protein>
    <recommendedName>
        <fullName evidence="1">AIR9-like A9 domain-containing protein</fullName>
    </recommendedName>
</protein>
<dbReference type="InterPro" id="IPR056284">
    <property type="entry name" value="AIR9-like_A9"/>
</dbReference>
<dbReference type="PANTHER" id="PTHR31149:SF7">
    <property type="entry name" value="EXPRESSED PROTEIN"/>
    <property type="match status" value="1"/>
</dbReference>
<evidence type="ECO:0000313" key="3">
    <source>
        <dbReference type="Proteomes" id="UP001372338"/>
    </source>
</evidence>
<evidence type="ECO:0000313" key="2">
    <source>
        <dbReference type="EMBL" id="KAK7287278.1"/>
    </source>
</evidence>
<dbReference type="AlphaFoldDB" id="A0AAN9IWP2"/>
<dbReference type="GO" id="GO:0005886">
    <property type="term" value="C:plasma membrane"/>
    <property type="evidence" value="ECO:0007669"/>
    <property type="project" value="TreeGrafter"/>
</dbReference>
<feature type="domain" description="AIR9-like A9" evidence="1">
    <location>
        <begin position="326"/>
        <end position="403"/>
    </location>
</feature>
<dbReference type="EMBL" id="JAYWIO010000001">
    <property type="protein sequence ID" value="KAK7287278.1"/>
    <property type="molecule type" value="Genomic_DNA"/>
</dbReference>
<dbReference type="Gene3D" id="2.60.40.2700">
    <property type="match status" value="1"/>
</dbReference>
<reference evidence="2 3" key="1">
    <citation type="submission" date="2024-01" db="EMBL/GenBank/DDBJ databases">
        <title>The genomes of 5 underutilized Papilionoideae crops provide insights into root nodulation and disease resistanc.</title>
        <authorList>
            <person name="Yuan L."/>
        </authorList>
    </citation>
    <scope>NUCLEOTIDE SEQUENCE [LARGE SCALE GENOMIC DNA]</scope>
    <source>
        <strain evidence="2">ZHUSHIDOU_FW_LH</strain>
        <tissue evidence="2">Leaf</tissue>
    </source>
</reference>
<keyword evidence="3" id="KW-1185">Reference proteome</keyword>
<proteinExistence type="predicted"/>
<accession>A0AAN9IWP2</accession>
<dbReference type="Proteomes" id="UP001372338">
    <property type="component" value="Unassembled WGS sequence"/>
</dbReference>
<dbReference type="FunFam" id="2.60.40.2700:FF:000001">
    <property type="entry name" value="Transmembrane protein"/>
    <property type="match status" value="1"/>
</dbReference>
<comment type="caution">
    <text evidence="2">The sequence shown here is derived from an EMBL/GenBank/DDBJ whole genome shotgun (WGS) entry which is preliminary data.</text>
</comment>